<dbReference type="VEuPathDB" id="ToxoDB:TGP89_244950"/>
<comment type="caution">
    <text evidence="2">The sequence shown here is derived from an EMBL/GenBank/DDBJ whole genome shotgun (WGS) entry which is preliminary data.</text>
</comment>
<proteinExistence type="predicted"/>
<protein>
    <submittedName>
        <fullName evidence="2">Putative transmembrane protein</fullName>
    </submittedName>
</protein>
<gene>
    <name evidence="2" type="ORF">TGP89_244950</name>
</gene>
<sequence length="96" mass="10366">MNVVSSQTSFALHLTRIASVSTNVGQPGGCHRDLCGRRLGVTAGALLRLVMISILLLISNKTCREGRYNALDSLLRRTLTGCFASPFPASVHSFYV</sequence>
<keyword evidence="1 2" id="KW-0812">Transmembrane</keyword>
<keyword evidence="1" id="KW-1133">Transmembrane helix</keyword>
<dbReference type="EMBL" id="AEYI02002582">
    <property type="protein sequence ID" value="KFG27805.1"/>
    <property type="molecule type" value="Genomic_DNA"/>
</dbReference>
<evidence type="ECO:0000313" key="3">
    <source>
        <dbReference type="Proteomes" id="UP000028828"/>
    </source>
</evidence>
<organism evidence="2 3">
    <name type="scientific">Toxoplasma gondii p89</name>
    <dbReference type="NCBI Taxonomy" id="943119"/>
    <lineage>
        <taxon>Eukaryota</taxon>
        <taxon>Sar</taxon>
        <taxon>Alveolata</taxon>
        <taxon>Apicomplexa</taxon>
        <taxon>Conoidasida</taxon>
        <taxon>Coccidia</taxon>
        <taxon>Eucoccidiorida</taxon>
        <taxon>Eimeriorina</taxon>
        <taxon>Sarcocystidae</taxon>
        <taxon>Toxoplasma</taxon>
    </lineage>
</organism>
<evidence type="ECO:0000313" key="2">
    <source>
        <dbReference type="EMBL" id="KFG27805.1"/>
    </source>
</evidence>
<name>A0A086J6N7_TOXGO</name>
<feature type="transmembrane region" description="Helical" evidence="1">
    <location>
        <begin position="39"/>
        <end position="58"/>
    </location>
</feature>
<dbReference type="Proteomes" id="UP000028828">
    <property type="component" value="Unassembled WGS sequence"/>
</dbReference>
<keyword evidence="1" id="KW-0472">Membrane</keyword>
<dbReference type="AlphaFoldDB" id="A0A086J6N7"/>
<evidence type="ECO:0000256" key="1">
    <source>
        <dbReference type="SAM" id="Phobius"/>
    </source>
</evidence>
<accession>A0A086J6N7</accession>
<reference evidence="2 3" key="1">
    <citation type="submission" date="2014-03" db="EMBL/GenBank/DDBJ databases">
        <authorList>
            <person name="Sibley D."/>
            <person name="Venepally P."/>
            <person name="Karamycheva S."/>
            <person name="Hadjithomas M."/>
            <person name="Khan A."/>
            <person name="Brunk B."/>
            <person name="Roos D."/>
            <person name="Caler E."/>
            <person name="Lorenzi H."/>
        </authorList>
    </citation>
    <scope>NUCLEOTIDE SEQUENCE [LARGE SCALE GENOMIC DNA]</scope>
    <source>
        <strain evidence="3">p89</strain>
    </source>
</reference>